<organism evidence="1 2">
    <name type="scientific">Brachionus plicatilis</name>
    <name type="common">Marine rotifer</name>
    <name type="synonym">Brachionus muelleri</name>
    <dbReference type="NCBI Taxonomy" id="10195"/>
    <lineage>
        <taxon>Eukaryota</taxon>
        <taxon>Metazoa</taxon>
        <taxon>Spiralia</taxon>
        <taxon>Gnathifera</taxon>
        <taxon>Rotifera</taxon>
        <taxon>Eurotatoria</taxon>
        <taxon>Monogononta</taxon>
        <taxon>Pseudotrocha</taxon>
        <taxon>Ploima</taxon>
        <taxon>Brachionidae</taxon>
        <taxon>Brachionus</taxon>
    </lineage>
</organism>
<evidence type="ECO:0000313" key="2">
    <source>
        <dbReference type="Proteomes" id="UP000276133"/>
    </source>
</evidence>
<dbReference type="Proteomes" id="UP000276133">
    <property type="component" value="Unassembled WGS sequence"/>
</dbReference>
<evidence type="ECO:0000313" key="1">
    <source>
        <dbReference type="EMBL" id="RNA27617.1"/>
    </source>
</evidence>
<dbReference type="AlphaFoldDB" id="A0A3M7RWD6"/>
<proteinExistence type="predicted"/>
<reference evidence="1 2" key="1">
    <citation type="journal article" date="2018" name="Sci. Rep.">
        <title>Genomic signatures of local adaptation to the degree of environmental predictability in rotifers.</title>
        <authorList>
            <person name="Franch-Gras L."/>
            <person name="Hahn C."/>
            <person name="Garcia-Roger E.M."/>
            <person name="Carmona M.J."/>
            <person name="Serra M."/>
            <person name="Gomez A."/>
        </authorList>
    </citation>
    <scope>NUCLEOTIDE SEQUENCE [LARGE SCALE GENOMIC DNA]</scope>
    <source>
        <strain evidence="1">HYR1</strain>
    </source>
</reference>
<protein>
    <submittedName>
        <fullName evidence="1">Uncharacterized protein</fullName>
    </submittedName>
</protein>
<gene>
    <name evidence="1" type="ORF">BpHYR1_006139</name>
</gene>
<sequence>MVSMIFVPYGINPNFDIVPRVMVTSLRIKGKSSQTNNALNGSSSFIDCYGTVESNRADSTILSAYDSVSPSSGNLSKSSRFDQGYQEIYAITNLSTFGRQLECRNSLDLIKTAKVFPRTNPNFRNFTSKSSSLFSQSENDSELVGDSYCKNLSFNVK</sequence>
<accession>A0A3M7RWD6</accession>
<name>A0A3M7RWD6_BRAPC</name>
<dbReference type="EMBL" id="REGN01002516">
    <property type="protein sequence ID" value="RNA27617.1"/>
    <property type="molecule type" value="Genomic_DNA"/>
</dbReference>
<keyword evidence="2" id="KW-1185">Reference proteome</keyword>
<comment type="caution">
    <text evidence="1">The sequence shown here is derived from an EMBL/GenBank/DDBJ whole genome shotgun (WGS) entry which is preliminary data.</text>
</comment>